<name>A0A1N6K0B8_9BACT</name>
<feature type="binding site" evidence="3">
    <location>
        <position position="62"/>
    </location>
    <ligand>
        <name>a divalent metal cation</name>
        <dbReference type="ChEBI" id="CHEBI:60240"/>
    </ligand>
</feature>
<dbReference type="OrthoDB" id="9811413at2"/>
<dbReference type="Proteomes" id="UP000185003">
    <property type="component" value="Unassembled WGS sequence"/>
</dbReference>
<evidence type="ECO:0000256" key="2">
    <source>
        <dbReference type="ARBA" id="ARBA00022723"/>
    </source>
</evidence>
<dbReference type="SUPFAM" id="SSF109854">
    <property type="entry name" value="DinB/YfiT-like putative metalloenzymes"/>
    <property type="match status" value="1"/>
</dbReference>
<comment type="similarity">
    <text evidence="1">Belongs to the DinB family.</text>
</comment>
<proteinExistence type="inferred from homology"/>
<feature type="binding site" evidence="3">
    <location>
        <position position="147"/>
    </location>
    <ligand>
        <name>a divalent metal cation</name>
        <dbReference type="ChEBI" id="CHEBI:60240"/>
    </ligand>
</feature>
<evidence type="ECO:0000256" key="3">
    <source>
        <dbReference type="PIRSR" id="PIRSR607837-1"/>
    </source>
</evidence>
<keyword evidence="5" id="KW-1185">Reference proteome</keyword>
<dbReference type="GO" id="GO:0046872">
    <property type="term" value="F:metal ion binding"/>
    <property type="evidence" value="ECO:0007669"/>
    <property type="project" value="UniProtKB-KW"/>
</dbReference>
<dbReference type="PANTHER" id="PTHR37302">
    <property type="entry name" value="SLR1116 PROTEIN"/>
    <property type="match status" value="1"/>
</dbReference>
<dbReference type="RefSeq" id="WP_074242097.1">
    <property type="nucleotide sequence ID" value="NZ_FSRA01000002.1"/>
</dbReference>
<dbReference type="Pfam" id="PF05163">
    <property type="entry name" value="DinB"/>
    <property type="match status" value="1"/>
</dbReference>
<dbReference type="PANTHER" id="PTHR37302:SF3">
    <property type="entry name" value="DAMAGE-INDUCIBLE PROTEIN DINB"/>
    <property type="match status" value="1"/>
</dbReference>
<reference evidence="5" key="1">
    <citation type="submission" date="2016-11" db="EMBL/GenBank/DDBJ databases">
        <authorList>
            <person name="Varghese N."/>
            <person name="Submissions S."/>
        </authorList>
    </citation>
    <scope>NUCLEOTIDE SEQUENCE [LARGE SCALE GENOMIC DNA]</scope>
    <source>
        <strain evidence="5">DSM 24787</strain>
    </source>
</reference>
<dbReference type="AlphaFoldDB" id="A0A1N6K0B8"/>
<accession>A0A1N6K0B8</accession>
<evidence type="ECO:0000313" key="4">
    <source>
        <dbReference type="EMBL" id="SIO49913.1"/>
    </source>
</evidence>
<evidence type="ECO:0000313" key="5">
    <source>
        <dbReference type="Proteomes" id="UP000185003"/>
    </source>
</evidence>
<organism evidence="4 5">
    <name type="scientific">Chitinophaga niabensis</name>
    <dbReference type="NCBI Taxonomy" id="536979"/>
    <lineage>
        <taxon>Bacteria</taxon>
        <taxon>Pseudomonadati</taxon>
        <taxon>Bacteroidota</taxon>
        <taxon>Chitinophagia</taxon>
        <taxon>Chitinophagales</taxon>
        <taxon>Chitinophagaceae</taxon>
        <taxon>Chitinophaga</taxon>
    </lineage>
</organism>
<dbReference type="STRING" id="536979.SAMN04488055_4803"/>
<dbReference type="InterPro" id="IPR007837">
    <property type="entry name" value="DinB"/>
</dbReference>
<keyword evidence="2 3" id="KW-0479">Metal-binding</keyword>
<sequence length="176" mass="20483">MEHTATIAQATETSIVYLTKNYIRYNAWANTTLVNWLRTKEESVLEQEVPSSFPSVRKTLFHILQAQQYWLSIIRRDETPNINWEESKTLEEVFSAIVAQSEEFVAFLDSMSAEQIDEKTMVVSPWFQSDFANFEYIMHVVNHGTYHRGQITTIGRNLGFTDAPMTDYNFFNIHGK</sequence>
<protein>
    <submittedName>
        <fullName evidence="4">Uncharacterized damage-inducible protein DinB (Forms a four-helix bundle)</fullName>
    </submittedName>
</protein>
<dbReference type="EMBL" id="FSRA01000002">
    <property type="protein sequence ID" value="SIO49913.1"/>
    <property type="molecule type" value="Genomic_DNA"/>
</dbReference>
<feature type="binding site" evidence="3">
    <location>
        <position position="143"/>
    </location>
    <ligand>
        <name>a divalent metal cation</name>
        <dbReference type="ChEBI" id="CHEBI:60240"/>
    </ligand>
</feature>
<dbReference type="InterPro" id="IPR034660">
    <property type="entry name" value="DinB/YfiT-like"/>
</dbReference>
<gene>
    <name evidence="4" type="ORF">SAMN04488055_4803</name>
</gene>
<dbReference type="Gene3D" id="1.20.120.450">
    <property type="entry name" value="dinb family like domain"/>
    <property type="match status" value="1"/>
</dbReference>
<evidence type="ECO:0000256" key="1">
    <source>
        <dbReference type="ARBA" id="ARBA00008635"/>
    </source>
</evidence>